<feature type="compositionally biased region" description="Low complexity" evidence="2">
    <location>
        <begin position="16"/>
        <end position="47"/>
    </location>
</feature>
<comment type="caution">
    <text evidence="4">The sequence shown here is derived from an EMBL/GenBank/DDBJ whole genome shotgun (WGS) entry which is preliminary data.</text>
</comment>
<feature type="domain" description="PIPK" evidence="3">
    <location>
        <begin position="182"/>
        <end position="670"/>
    </location>
</feature>
<dbReference type="GO" id="GO:0046854">
    <property type="term" value="P:phosphatidylinositol phosphate biosynthetic process"/>
    <property type="evidence" value="ECO:0007669"/>
    <property type="project" value="TreeGrafter"/>
</dbReference>
<dbReference type="InterPro" id="IPR023610">
    <property type="entry name" value="PInositol-4/5-P-5/4-kinase"/>
</dbReference>
<feature type="region of interest" description="Disordered" evidence="2">
    <location>
        <begin position="1"/>
        <end position="157"/>
    </location>
</feature>
<dbReference type="EMBL" id="VFQX01000023">
    <property type="protein sequence ID" value="KAF0979632.1"/>
    <property type="molecule type" value="Genomic_DNA"/>
</dbReference>
<protein>
    <recommendedName>
        <fullName evidence="3">PIPK domain-containing protein</fullName>
    </recommendedName>
</protein>
<proteinExistence type="predicted"/>
<name>A0A6A5BYE3_NAEFO</name>
<dbReference type="VEuPathDB" id="AmoebaDB:FDP41_001300"/>
<evidence type="ECO:0000259" key="3">
    <source>
        <dbReference type="PROSITE" id="PS51455"/>
    </source>
</evidence>
<dbReference type="PROSITE" id="PS51455">
    <property type="entry name" value="PIPK"/>
    <property type="match status" value="1"/>
</dbReference>
<feature type="compositionally biased region" description="Polar residues" evidence="2">
    <location>
        <begin position="114"/>
        <end position="142"/>
    </location>
</feature>
<gene>
    <name evidence="4" type="ORF">FDP41_001300</name>
</gene>
<evidence type="ECO:0000313" key="4">
    <source>
        <dbReference type="EMBL" id="KAF0979632.1"/>
    </source>
</evidence>
<dbReference type="InterPro" id="IPR027484">
    <property type="entry name" value="PInositol-4-P-5-kinase_N"/>
</dbReference>
<dbReference type="GO" id="GO:0005886">
    <property type="term" value="C:plasma membrane"/>
    <property type="evidence" value="ECO:0007669"/>
    <property type="project" value="TreeGrafter"/>
</dbReference>
<keyword evidence="1" id="KW-0547">Nucleotide-binding</keyword>
<dbReference type="SUPFAM" id="SSF56104">
    <property type="entry name" value="SAICAR synthase-like"/>
    <property type="match status" value="1"/>
</dbReference>
<dbReference type="PANTHER" id="PTHR23086:SF8">
    <property type="entry name" value="PHOSPHATIDYLINOSITOL 5-PHOSPHATE 4-KINASE, ISOFORM A"/>
    <property type="match status" value="1"/>
</dbReference>
<dbReference type="RefSeq" id="XP_044564345.1">
    <property type="nucleotide sequence ID" value="XM_044703582.1"/>
</dbReference>
<keyword evidence="1" id="KW-0808">Transferase</keyword>
<evidence type="ECO:0000256" key="2">
    <source>
        <dbReference type="SAM" id="MobiDB-lite"/>
    </source>
</evidence>
<dbReference type="Proteomes" id="UP000444721">
    <property type="component" value="Unassembled WGS sequence"/>
</dbReference>
<feature type="region of interest" description="Disordered" evidence="2">
    <location>
        <begin position="528"/>
        <end position="573"/>
    </location>
</feature>
<dbReference type="VEuPathDB" id="AmoebaDB:NF0082130"/>
<keyword evidence="1" id="KW-0067">ATP-binding</keyword>
<dbReference type="OMA" id="QMGVARR"/>
<dbReference type="GeneID" id="68108518"/>
<dbReference type="InterPro" id="IPR027483">
    <property type="entry name" value="PInositol-4-P-4/5-kinase_C_sf"/>
</dbReference>
<dbReference type="CDD" id="cd00139">
    <property type="entry name" value="PIPKc"/>
    <property type="match status" value="1"/>
</dbReference>
<dbReference type="Gene3D" id="3.30.800.10">
    <property type="entry name" value="Phosphatidylinositol Phosphate Kinase II Beta"/>
    <property type="match status" value="1"/>
</dbReference>
<dbReference type="PANTHER" id="PTHR23086">
    <property type="entry name" value="PHOSPHATIDYLINOSITOL-4-PHOSPHATE 5-KINASE"/>
    <property type="match status" value="1"/>
</dbReference>
<dbReference type="OrthoDB" id="20783at2759"/>
<dbReference type="Gene3D" id="3.30.810.10">
    <property type="entry name" value="2-Layer Sandwich"/>
    <property type="match status" value="2"/>
</dbReference>
<evidence type="ECO:0000313" key="5">
    <source>
        <dbReference type="Proteomes" id="UP000444721"/>
    </source>
</evidence>
<dbReference type="VEuPathDB" id="AmoebaDB:NfTy_030350"/>
<dbReference type="AlphaFoldDB" id="A0A6A5BYE3"/>
<dbReference type="GO" id="GO:0016308">
    <property type="term" value="F:1-phosphatidylinositol-4-phosphate 5-kinase activity"/>
    <property type="evidence" value="ECO:0007669"/>
    <property type="project" value="TreeGrafter"/>
</dbReference>
<organism evidence="4 5">
    <name type="scientific">Naegleria fowleri</name>
    <name type="common">Brain eating amoeba</name>
    <dbReference type="NCBI Taxonomy" id="5763"/>
    <lineage>
        <taxon>Eukaryota</taxon>
        <taxon>Discoba</taxon>
        <taxon>Heterolobosea</taxon>
        <taxon>Tetramitia</taxon>
        <taxon>Eutetramitia</taxon>
        <taxon>Vahlkampfiidae</taxon>
        <taxon>Naegleria</taxon>
    </lineage>
</organism>
<feature type="compositionally biased region" description="Basic and acidic residues" evidence="2">
    <location>
        <begin position="148"/>
        <end position="157"/>
    </location>
</feature>
<sequence>MPNQTILENGITTAVSSPSISSSSAGGTANNHQNNSTSTTTSVSTINKGTQQVNNNISINGTSAHGTEVNGPNMSREGSISISITPTGNTGAVTNGTPNNLSSPNVHHGGSLSPRASESSLNKRANSFSSNNVGNTPATPVHTQFALKPEDNSDEPKKIIKNAKKKKWHVNAMGEIIYKEHNSYNLMRQIQMGIRSAISEITPKKQKDVLTYKDFTNTNKMPFPEKGTTRTPPHEFPYFDFYDYAPFPFRHLRERFGIDASDFLVCLCHEQSLSILGTPGKSGALFFFSADMQYMLKTVTKKESKFLRKILPDYYNHVMANPNTLITRFYGMYSIKPKGGKNVRFVIMNNVFDTTMYVAERYDLKGSTIGREASEKERKRETPVLKDLDFLKREKKLAIGPQMKSVFLHQLNLDAEWLEKMKIMDYSLLVGVHKIDPETEADILKEAQNCTIKLSDSDIPSDMNGFTAIHGQSSIGSSSAISSSSYLGGDAGTASSSLNISHPIADIAHQHETSVNSSEITIEITPGEENQTTHPQPVSQTVQHTTPNSQKKLPFDNTSSQGRKSGDSTASFFGRFMPNTNRASVSLKKLYRGPRASLFQQFHGGTLSLPLEDGTREIYYFGIIDLLQKWNNKKQIENIFKGFVSDRSQISAVSPKHYAARFVKFLDEGLI</sequence>
<feature type="compositionally biased region" description="Polar residues" evidence="2">
    <location>
        <begin position="528"/>
        <end position="571"/>
    </location>
</feature>
<evidence type="ECO:0000256" key="1">
    <source>
        <dbReference type="PROSITE-ProRule" id="PRU00781"/>
    </source>
</evidence>
<dbReference type="SMART" id="SM00330">
    <property type="entry name" value="PIPKc"/>
    <property type="match status" value="1"/>
</dbReference>
<keyword evidence="1" id="KW-0418">Kinase</keyword>
<dbReference type="Pfam" id="PF01504">
    <property type="entry name" value="PIP5K"/>
    <property type="match status" value="1"/>
</dbReference>
<feature type="compositionally biased region" description="Polar residues" evidence="2">
    <location>
        <begin position="48"/>
        <end position="105"/>
    </location>
</feature>
<dbReference type="VEuPathDB" id="AmoebaDB:NF0081380"/>
<dbReference type="InterPro" id="IPR002498">
    <property type="entry name" value="PInositol-4-P-4/5-kinase_core"/>
</dbReference>
<dbReference type="GO" id="GO:0005524">
    <property type="term" value="F:ATP binding"/>
    <property type="evidence" value="ECO:0007669"/>
    <property type="project" value="UniProtKB-UniRule"/>
</dbReference>
<accession>A0A6A5BYE3</accession>
<feature type="compositionally biased region" description="Polar residues" evidence="2">
    <location>
        <begin position="1"/>
        <end position="15"/>
    </location>
</feature>
<keyword evidence="5" id="KW-1185">Reference proteome</keyword>
<reference evidence="4 5" key="1">
    <citation type="journal article" date="2019" name="Sci. Rep.">
        <title>Nanopore sequencing improves the draft genome of the human pathogenic amoeba Naegleria fowleri.</title>
        <authorList>
            <person name="Liechti N."/>
            <person name="Schurch N."/>
            <person name="Bruggmann R."/>
            <person name="Wittwer M."/>
        </authorList>
    </citation>
    <scope>NUCLEOTIDE SEQUENCE [LARGE SCALE GENOMIC DNA]</scope>
    <source>
        <strain evidence="4 5">ATCC 30894</strain>
    </source>
</reference>